<evidence type="ECO:0000313" key="6">
    <source>
        <dbReference type="Proteomes" id="UP001225356"/>
    </source>
</evidence>
<evidence type="ECO:0000256" key="1">
    <source>
        <dbReference type="ARBA" id="ARBA00010646"/>
    </source>
</evidence>
<evidence type="ECO:0000313" key="5">
    <source>
        <dbReference type="EMBL" id="MDP9842647.1"/>
    </source>
</evidence>
<dbReference type="InterPro" id="IPR018077">
    <property type="entry name" value="Glyco_hydro_fam25_subgr"/>
</dbReference>
<dbReference type="InterPro" id="IPR002053">
    <property type="entry name" value="Glyco_hydro_25"/>
</dbReference>
<dbReference type="InterPro" id="IPR017853">
    <property type="entry name" value="GH"/>
</dbReference>
<name>A0ABT9Q7L2_9ACTN</name>
<evidence type="ECO:0000256" key="4">
    <source>
        <dbReference type="SAM" id="SignalP"/>
    </source>
</evidence>
<dbReference type="SMART" id="SM00641">
    <property type="entry name" value="Glyco_25"/>
    <property type="match status" value="1"/>
</dbReference>
<feature type="chain" id="PRO_5047021400" evidence="4">
    <location>
        <begin position="32"/>
        <end position="255"/>
    </location>
</feature>
<dbReference type="Proteomes" id="UP001225356">
    <property type="component" value="Unassembled WGS sequence"/>
</dbReference>
<dbReference type="SUPFAM" id="SSF51445">
    <property type="entry name" value="(Trans)glycosidases"/>
    <property type="match status" value="1"/>
</dbReference>
<protein>
    <submittedName>
        <fullName evidence="5">GH25 family lysozyme M1 (1,4-beta-N-acetylmuramidase)</fullName>
    </submittedName>
</protein>
<dbReference type="PANTHER" id="PTHR34135">
    <property type="entry name" value="LYSOZYME"/>
    <property type="match status" value="1"/>
</dbReference>
<keyword evidence="6" id="KW-1185">Reference proteome</keyword>
<proteinExistence type="inferred from homology"/>
<sequence>MLKYRFSRPLAAVVSATVVTGAILAGHPALASDLSVKALSGVVQTPAKTLAAPINPGRADALTYGQDVSNYEPDHDWNASPAKFGIVKATEGLHFRDKAFTRHWRELAKKGIVRGAYHFGHPADNPITEADFFLSVVNSQPAKPGDLLVLDLETTDGRSVSEVNAWAKAWLARVQAKTGVKPMVYSSWNFANTYGAGLSQYPLWVAYYGVPMGDVPPPADWKTWTIHQYTETPIDQDVSSLTPDQLRSLGRPPTA</sequence>
<keyword evidence="3" id="KW-0326">Glycosidase</keyword>
<gene>
    <name evidence="5" type="ORF">J2853_001858</name>
</gene>
<dbReference type="PANTHER" id="PTHR34135:SF2">
    <property type="entry name" value="LYSOZYME"/>
    <property type="match status" value="1"/>
</dbReference>
<reference evidence="5 6" key="1">
    <citation type="submission" date="2023-07" db="EMBL/GenBank/DDBJ databases">
        <title>Sequencing the genomes of 1000 actinobacteria strains.</title>
        <authorList>
            <person name="Klenk H.-P."/>
        </authorList>
    </citation>
    <scope>NUCLEOTIDE SEQUENCE [LARGE SCALE GENOMIC DNA]</scope>
    <source>
        <strain evidence="5 6">DSM 46740</strain>
    </source>
</reference>
<evidence type="ECO:0000256" key="3">
    <source>
        <dbReference type="ARBA" id="ARBA00023295"/>
    </source>
</evidence>
<evidence type="ECO:0000256" key="2">
    <source>
        <dbReference type="ARBA" id="ARBA00022801"/>
    </source>
</evidence>
<keyword evidence="2" id="KW-0378">Hydrolase</keyword>
<dbReference type="EMBL" id="JAUSQU010000001">
    <property type="protein sequence ID" value="MDP9842647.1"/>
    <property type="molecule type" value="Genomic_DNA"/>
</dbReference>
<dbReference type="Gene3D" id="3.20.20.80">
    <property type="entry name" value="Glycosidases"/>
    <property type="match status" value="1"/>
</dbReference>
<comment type="caution">
    <text evidence="5">The sequence shown here is derived from an EMBL/GenBank/DDBJ whole genome shotgun (WGS) entry which is preliminary data.</text>
</comment>
<comment type="similarity">
    <text evidence="1">Belongs to the glycosyl hydrolase 25 family.</text>
</comment>
<accession>A0ABT9Q7L2</accession>
<feature type="signal peptide" evidence="4">
    <location>
        <begin position="1"/>
        <end position="31"/>
    </location>
</feature>
<keyword evidence="4" id="KW-0732">Signal</keyword>
<organism evidence="5 6">
    <name type="scientific">Streptosporangium lutulentum</name>
    <dbReference type="NCBI Taxonomy" id="1461250"/>
    <lineage>
        <taxon>Bacteria</taxon>
        <taxon>Bacillati</taxon>
        <taxon>Actinomycetota</taxon>
        <taxon>Actinomycetes</taxon>
        <taxon>Streptosporangiales</taxon>
        <taxon>Streptosporangiaceae</taxon>
        <taxon>Streptosporangium</taxon>
    </lineage>
</organism>
<dbReference type="RefSeq" id="WP_307556539.1">
    <property type="nucleotide sequence ID" value="NZ_JAUSQU010000001.1"/>
</dbReference>
<dbReference type="PROSITE" id="PS51904">
    <property type="entry name" value="GLYCOSYL_HYDROL_F25_2"/>
    <property type="match status" value="1"/>
</dbReference>
<dbReference type="Pfam" id="PF01183">
    <property type="entry name" value="Glyco_hydro_25"/>
    <property type="match status" value="1"/>
</dbReference>